<keyword evidence="2" id="KW-0732">Signal</keyword>
<evidence type="ECO:0000256" key="2">
    <source>
        <dbReference type="SAM" id="SignalP"/>
    </source>
</evidence>
<dbReference type="Proteomes" id="UP000198781">
    <property type="component" value="Unassembled WGS sequence"/>
</dbReference>
<dbReference type="InterPro" id="IPR025392">
    <property type="entry name" value="DUF4124"/>
</dbReference>
<feature type="chain" id="PRO_5011614662" description="DUF4124 domain-containing protein" evidence="2">
    <location>
        <begin position="26"/>
        <end position="184"/>
    </location>
</feature>
<sequence length="184" mass="19836">MLKKNFRAAAALAIVAWAFSGAASAQTVYKWVDAQGRTQYGQQPPDLSTAEQPQLHNTVPFNSGGGGSSGSAPRKLPRDVQEQVNGLAKGLTQTQPGTVQLDCGKAVTNARDGLDTMLETGEKNTRDGYMSREQYDSTASKIRSTRSNITMGDCQSATGVKRDFYQCISNGRNHVMGCAQSHRF</sequence>
<proteinExistence type="predicted"/>
<dbReference type="EMBL" id="FMZC01000026">
    <property type="protein sequence ID" value="SDE70063.1"/>
    <property type="molecule type" value="Genomic_DNA"/>
</dbReference>
<organism evidence="4 5">
    <name type="scientific">Paracidovorax valerianellae</name>
    <dbReference type="NCBI Taxonomy" id="187868"/>
    <lineage>
        <taxon>Bacteria</taxon>
        <taxon>Pseudomonadati</taxon>
        <taxon>Pseudomonadota</taxon>
        <taxon>Betaproteobacteria</taxon>
        <taxon>Burkholderiales</taxon>
        <taxon>Comamonadaceae</taxon>
        <taxon>Paracidovorax</taxon>
    </lineage>
</organism>
<evidence type="ECO:0000259" key="3">
    <source>
        <dbReference type="Pfam" id="PF13511"/>
    </source>
</evidence>
<dbReference type="STRING" id="187868.SAMN05192589_12614"/>
<feature type="region of interest" description="Disordered" evidence="1">
    <location>
        <begin position="40"/>
        <end position="80"/>
    </location>
</feature>
<protein>
    <recommendedName>
        <fullName evidence="3">DUF4124 domain-containing protein</fullName>
    </recommendedName>
</protein>
<dbReference type="AlphaFoldDB" id="A0A1G7F274"/>
<feature type="compositionally biased region" description="Polar residues" evidence="1">
    <location>
        <begin position="40"/>
        <end position="61"/>
    </location>
</feature>
<feature type="domain" description="DUF4124" evidence="3">
    <location>
        <begin position="16"/>
        <end position="60"/>
    </location>
</feature>
<accession>A0A1G7F274</accession>
<dbReference type="Pfam" id="PF13511">
    <property type="entry name" value="DUF4124"/>
    <property type="match status" value="1"/>
</dbReference>
<dbReference type="OrthoDB" id="8794394at2"/>
<evidence type="ECO:0000313" key="5">
    <source>
        <dbReference type="Proteomes" id="UP000198781"/>
    </source>
</evidence>
<feature type="signal peptide" evidence="2">
    <location>
        <begin position="1"/>
        <end position="25"/>
    </location>
</feature>
<evidence type="ECO:0000313" key="4">
    <source>
        <dbReference type="EMBL" id="SDE70063.1"/>
    </source>
</evidence>
<evidence type="ECO:0000256" key="1">
    <source>
        <dbReference type="SAM" id="MobiDB-lite"/>
    </source>
</evidence>
<keyword evidence="5" id="KW-1185">Reference proteome</keyword>
<dbReference type="RefSeq" id="WP_092746080.1">
    <property type="nucleotide sequence ID" value="NZ_FMZC01000026.1"/>
</dbReference>
<gene>
    <name evidence="4" type="ORF">SAMN05192589_12614</name>
</gene>
<reference evidence="4 5" key="1">
    <citation type="submission" date="2016-10" db="EMBL/GenBank/DDBJ databases">
        <authorList>
            <person name="de Groot N.N."/>
        </authorList>
    </citation>
    <scope>NUCLEOTIDE SEQUENCE [LARGE SCALE GENOMIC DNA]</scope>
    <source>
        <strain evidence="4 5">DSM 16619</strain>
    </source>
</reference>
<name>A0A1G7F274_9BURK</name>